<gene>
    <name evidence="3" type="ORF">PsB1_1405</name>
</gene>
<dbReference type="Pfam" id="PF14497">
    <property type="entry name" value="GST_C_3"/>
    <property type="match status" value="1"/>
</dbReference>
<feature type="domain" description="GST N-terminal" evidence="1">
    <location>
        <begin position="1"/>
        <end position="81"/>
    </location>
</feature>
<dbReference type="SFLD" id="SFLDG01150">
    <property type="entry name" value="Main.1:_Beta-like"/>
    <property type="match status" value="1"/>
</dbReference>
<dbReference type="PANTHER" id="PTHR44051:SF21">
    <property type="entry name" value="GLUTATHIONE S-TRANSFERASE FAMILY PROTEIN"/>
    <property type="match status" value="1"/>
</dbReference>
<dbReference type="InterPro" id="IPR036282">
    <property type="entry name" value="Glutathione-S-Trfase_C_sf"/>
</dbReference>
<dbReference type="CDD" id="cd03057">
    <property type="entry name" value="GST_N_Beta"/>
    <property type="match status" value="1"/>
</dbReference>
<dbReference type="InterPro" id="IPR010987">
    <property type="entry name" value="Glutathione-S-Trfase_C-like"/>
</dbReference>
<dbReference type="CDD" id="cd03188">
    <property type="entry name" value="GST_C_Beta"/>
    <property type="match status" value="1"/>
</dbReference>
<dbReference type="InterPro" id="IPR004045">
    <property type="entry name" value="Glutathione_S-Trfase_N"/>
</dbReference>
<evidence type="ECO:0000259" key="1">
    <source>
        <dbReference type="PROSITE" id="PS50404"/>
    </source>
</evidence>
<dbReference type="InterPro" id="IPR004046">
    <property type="entry name" value="GST_C"/>
</dbReference>
<dbReference type="Pfam" id="PF02798">
    <property type="entry name" value="GST_N"/>
    <property type="match status" value="1"/>
</dbReference>
<evidence type="ECO:0000313" key="4">
    <source>
        <dbReference type="Proteomes" id="UP001161064"/>
    </source>
</evidence>
<dbReference type="InterPro" id="IPR036249">
    <property type="entry name" value="Thioredoxin-like_sf"/>
</dbReference>
<evidence type="ECO:0000313" key="3">
    <source>
        <dbReference type="EMBL" id="GIU67251.1"/>
    </source>
</evidence>
<sequence>MPYTLFYSPSTASFVIHWLLIHLGVPFETVLVDFEKGAQKGADYLALNPAGRVPTLMVDGKPYSECTALTMLLAERHPDAYLSPAPTAPERANYLMWMVLLANGLLPPFRDWFYADRDSGALDPQALKEFVRPRIEAMFNRLDAQLNDGRPYLIGAKLTAVDFLATMLMRWSRNMPKPATTWTFIAPYVQRMRALDSFLEVNRREGLVDWLNP</sequence>
<dbReference type="InterPro" id="IPR040079">
    <property type="entry name" value="Glutathione_S-Trfase"/>
</dbReference>
<dbReference type="SFLD" id="SFLDS00019">
    <property type="entry name" value="Glutathione_Transferase_(cytos"/>
    <property type="match status" value="1"/>
</dbReference>
<dbReference type="SFLD" id="SFLDG00358">
    <property type="entry name" value="Main_(cytGST)"/>
    <property type="match status" value="1"/>
</dbReference>
<dbReference type="PROSITE" id="PS50405">
    <property type="entry name" value="GST_CTER"/>
    <property type="match status" value="1"/>
</dbReference>
<organism evidence="3 4">
    <name type="scientific">Candidatus Phycosocius spiralis</name>
    <dbReference type="NCBI Taxonomy" id="2815099"/>
    <lineage>
        <taxon>Bacteria</taxon>
        <taxon>Pseudomonadati</taxon>
        <taxon>Pseudomonadota</taxon>
        <taxon>Alphaproteobacteria</taxon>
        <taxon>Caulobacterales</taxon>
        <taxon>Caulobacterales incertae sedis</taxon>
        <taxon>Candidatus Phycosocius</taxon>
    </lineage>
</organism>
<reference evidence="3" key="2">
    <citation type="journal article" date="2023" name="ISME Commun">
        <title>Characterization of a bloom-associated alphaproteobacterial lineage, 'Candidatus Phycosocius': insights into freshwater algal-bacterial interactions.</title>
        <authorList>
            <person name="Tanabe Y."/>
            <person name="Yamaguchi H."/>
            <person name="Yoshida M."/>
            <person name="Kai A."/>
            <person name="Okazaki Y."/>
        </authorList>
    </citation>
    <scope>NUCLEOTIDE SEQUENCE</scope>
    <source>
        <strain evidence="3">BOTRYCO-1</strain>
    </source>
</reference>
<name>A0ABQ4PWA3_9PROT</name>
<dbReference type="PROSITE" id="PS50404">
    <property type="entry name" value="GST_NTER"/>
    <property type="match status" value="1"/>
</dbReference>
<dbReference type="SUPFAM" id="SSF47616">
    <property type="entry name" value="GST C-terminal domain-like"/>
    <property type="match status" value="1"/>
</dbReference>
<dbReference type="Gene3D" id="1.20.1050.10">
    <property type="match status" value="1"/>
</dbReference>
<proteinExistence type="predicted"/>
<dbReference type="RefSeq" id="WP_284360064.1">
    <property type="nucleotide sequence ID" value="NZ_BPFZ01000008.1"/>
</dbReference>
<dbReference type="EMBL" id="BPFZ01000008">
    <property type="protein sequence ID" value="GIU67251.1"/>
    <property type="molecule type" value="Genomic_DNA"/>
</dbReference>
<dbReference type="Proteomes" id="UP001161064">
    <property type="component" value="Unassembled WGS sequence"/>
</dbReference>
<comment type="caution">
    <text evidence="3">The sequence shown here is derived from an EMBL/GenBank/DDBJ whole genome shotgun (WGS) entry which is preliminary data.</text>
</comment>
<dbReference type="Gene3D" id="3.40.30.10">
    <property type="entry name" value="Glutaredoxin"/>
    <property type="match status" value="1"/>
</dbReference>
<protein>
    <submittedName>
        <fullName evidence="3">Glutathione S-transferase</fullName>
    </submittedName>
</protein>
<dbReference type="PANTHER" id="PTHR44051">
    <property type="entry name" value="GLUTATHIONE S-TRANSFERASE-RELATED"/>
    <property type="match status" value="1"/>
</dbReference>
<dbReference type="SUPFAM" id="SSF52833">
    <property type="entry name" value="Thioredoxin-like"/>
    <property type="match status" value="1"/>
</dbReference>
<evidence type="ECO:0000259" key="2">
    <source>
        <dbReference type="PROSITE" id="PS50405"/>
    </source>
</evidence>
<keyword evidence="4" id="KW-1185">Reference proteome</keyword>
<accession>A0ABQ4PWA3</accession>
<feature type="domain" description="GST C-terminal" evidence="2">
    <location>
        <begin position="87"/>
        <end position="213"/>
    </location>
</feature>
<reference evidence="3" key="1">
    <citation type="submission" date="2021-05" db="EMBL/GenBank/DDBJ databases">
        <authorList>
            <person name="Tanabe Y."/>
        </authorList>
    </citation>
    <scope>NUCLEOTIDE SEQUENCE</scope>
    <source>
        <strain evidence="3">BOTRYCO-1</strain>
    </source>
</reference>